<sequence>MSNIPRVSKVAKITRPRKDAKSSRKNTSTRLTIDLPMPEATNQTTVLSETDEHNPPFTPAVPTTQSALIYSRSVGKLVYRTDIPVPQPKAGEVLLRIESAGLCHSDLHILDGEIPCGDNYVMGHEIAGTICSINSTPLVTTTSNVTGTDPVTTTATAVANMEQKPKFEVGDRVAVLGTNHCTSCASCRADSANTCPNAMMKWIGLGSDGGFQQYLLISNPSRDLVRIPQDVSFDVAAIATDAVLSPYHALKMTGAKPGMKVLIIGCGGLGINAVQLAKNMQLKVTVLDGKEEAREQAKKYGADFVCSNGKELESLNWSREYSHGNKVEEVHAEKDQVVQFDVCLDFVSKQETFDICQQLIKPRGCIVAVGLASSELKINLLSINLREVRVLGSFWGTSPELEEVFALISKGAVTPVVASASLEELPSYIDLLRDNKLKGRVVFHP</sequence>
<dbReference type="Pfam" id="PF00107">
    <property type="entry name" value="ADH_zinc_N"/>
    <property type="match status" value="1"/>
</dbReference>
<evidence type="ECO:0000256" key="6">
    <source>
        <dbReference type="SAM" id="MobiDB-lite"/>
    </source>
</evidence>
<evidence type="ECO:0000256" key="4">
    <source>
        <dbReference type="ARBA" id="ARBA00022833"/>
    </source>
</evidence>
<comment type="similarity">
    <text evidence="2">Belongs to the zinc-containing alcohol dehydrogenase family.</text>
</comment>
<dbReference type="eggNOG" id="KOG0023">
    <property type="taxonomic scope" value="Eukaryota"/>
</dbReference>
<dbReference type="GO" id="GO:0004022">
    <property type="term" value="F:alcohol dehydrogenase (NAD+) activity"/>
    <property type="evidence" value="ECO:0007669"/>
    <property type="project" value="TreeGrafter"/>
</dbReference>
<evidence type="ECO:0000256" key="5">
    <source>
        <dbReference type="ARBA" id="ARBA00023002"/>
    </source>
</evidence>
<dbReference type="PANTHER" id="PTHR42940">
    <property type="entry name" value="ALCOHOL DEHYDROGENASE 1-RELATED"/>
    <property type="match status" value="1"/>
</dbReference>
<dbReference type="SUPFAM" id="SSF51735">
    <property type="entry name" value="NAD(P)-binding Rossmann-fold domains"/>
    <property type="match status" value="1"/>
</dbReference>
<dbReference type="Pfam" id="PF08240">
    <property type="entry name" value="ADH_N"/>
    <property type="match status" value="1"/>
</dbReference>
<dbReference type="InterPro" id="IPR013149">
    <property type="entry name" value="ADH-like_C"/>
</dbReference>
<dbReference type="GO" id="GO:0005737">
    <property type="term" value="C:cytoplasm"/>
    <property type="evidence" value="ECO:0007669"/>
    <property type="project" value="TreeGrafter"/>
</dbReference>
<proteinExistence type="inferred from homology"/>
<evidence type="ECO:0000313" key="8">
    <source>
        <dbReference type="EMBL" id="EDK44335.1"/>
    </source>
</evidence>
<dbReference type="KEGG" id="lel:PVL30_003352"/>
<comment type="cofactor">
    <cofactor evidence="1">
        <name>Zn(2+)</name>
        <dbReference type="ChEBI" id="CHEBI:29105"/>
    </cofactor>
</comment>
<dbReference type="SUPFAM" id="SSF50129">
    <property type="entry name" value="GroES-like"/>
    <property type="match status" value="1"/>
</dbReference>
<organism evidence="8 9">
    <name type="scientific">Lodderomyces elongisporus (strain ATCC 11503 / CBS 2605 / JCM 1781 / NBRC 1676 / NRRL YB-4239)</name>
    <name type="common">Yeast</name>
    <name type="synonym">Saccharomyces elongisporus</name>
    <dbReference type="NCBI Taxonomy" id="379508"/>
    <lineage>
        <taxon>Eukaryota</taxon>
        <taxon>Fungi</taxon>
        <taxon>Dikarya</taxon>
        <taxon>Ascomycota</taxon>
        <taxon>Saccharomycotina</taxon>
        <taxon>Pichiomycetes</taxon>
        <taxon>Debaryomycetaceae</taxon>
        <taxon>Candida/Lodderomyces clade</taxon>
        <taxon>Lodderomyces</taxon>
    </lineage>
</organism>
<dbReference type="VEuPathDB" id="FungiDB:LELG_02514"/>
<evidence type="ECO:0000256" key="3">
    <source>
        <dbReference type="ARBA" id="ARBA00022723"/>
    </source>
</evidence>
<dbReference type="InterPro" id="IPR020843">
    <property type="entry name" value="ER"/>
</dbReference>
<evidence type="ECO:0000256" key="2">
    <source>
        <dbReference type="ARBA" id="ARBA00008072"/>
    </source>
</evidence>
<dbReference type="GO" id="GO:0046872">
    <property type="term" value="F:metal ion binding"/>
    <property type="evidence" value="ECO:0007669"/>
    <property type="project" value="UniProtKB-KW"/>
</dbReference>
<dbReference type="Gene3D" id="3.90.180.10">
    <property type="entry name" value="Medium-chain alcohol dehydrogenases, catalytic domain"/>
    <property type="match status" value="1"/>
</dbReference>
<dbReference type="HOGENOM" id="CLU_026673_11_2_1"/>
<dbReference type="InterPro" id="IPR036291">
    <property type="entry name" value="NAD(P)-bd_dom_sf"/>
</dbReference>
<feature type="region of interest" description="Disordered" evidence="6">
    <location>
        <begin position="1"/>
        <end position="32"/>
    </location>
</feature>
<reference evidence="8 9" key="1">
    <citation type="journal article" date="2009" name="Nature">
        <title>Evolution of pathogenicity and sexual reproduction in eight Candida genomes.</title>
        <authorList>
            <person name="Butler G."/>
            <person name="Rasmussen M.D."/>
            <person name="Lin M.F."/>
            <person name="Santos M.A."/>
            <person name="Sakthikumar S."/>
            <person name="Munro C.A."/>
            <person name="Rheinbay E."/>
            <person name="Grabherr M."/>
            <person name="Forche A."/>
            <person name="Reedy J.L."/>
            <person name="Agrafioti I."/>
            <person name="Arnaud M.B."/>
            <person name="Bates S."/>
            <person name="Brown A.J."/>
            <person name="Brunke S."/>
            <person name="Costanzo M.C."/>
            <person name="Fitzpatrick D.A."/>
            <person name="de Groot P.W."/>
            <person name="Harris D."/>
            <person name="Hoyer L.L."/>
            <person name="Hube B."/>
            <person name="Klis F.M."/>
            <person name="Kodira C."/>
            <person name="Lennard N."/>
            <person name="Logue M.E."/>
            <person name="Martin R."/>
            <person name="Neiman A.M."/>
            <person name="Nikolaou E."/>
            <person name="Quail M.A."/>
            <person name="Quinn J."/>
            <person name="Santos M.C."/>
            <person name="Schmitzberger F.F."/>
            <person name="Sherlock G."/>
            <person name="Shah P."/>
            <person name="Silverstein K.A."/>
            <person name="Skrzypek M.S."/>
            <person name="Soll D."/>
            <person name="Staggs R."/>
            <person name="Stansfield I."/>
            <person name="Stumpf M.P."/>
            <person name="Sudbery P.E."/>
            <person name="Srikantha T."/>
            <person name="Zeng Q."/>
            <person name="Berman J."/>
            <person name="Berriman M."/>
            <person name="Heitman J."/>
            <person name="Gow N.A."/>
            <person name="Lorenz M.C."/>
            <person name="Birren B.W."/>
            <person name="Kellis M."/>
            <person name="Cuomo C.A."/>
        </authorList>
    </citation>
    <scope>NUCLEOTIDE SEQUENCE [LARGE SCALE GENOMIC DNA]</scope>
    <source>
        <strain evidence="9">ATCC 11503 / BCRC 21390 / CBS 2605 / JCM 1781 / NBRC 1676 / NRRL YB-4239</strain>
    </source>
</reference>
<dbReference type="OMA" id="ADSANTC"/>
<keyword evidence="3" id="KW-0479">Metal-binding</keyword>
<evidence type="ECO:0000313" key="9">
    <source>
        <dbReference type="Proteomes" id="UP000001996"/>
    </source>
</evidence>
<protein>
    <recommendedName>
        <fullName evidence="7">Enoyl reductase (ER) domain-containing protein</fullName>
    </recommendedName>
</protein>
<dbReference type="SMART" id="SM00829">
    <property type="entry name" value="PKS_ER"/>
    <property type="match status" value="1"/>
</dbReference>
<evidence type="ECO:0000256" key="1">
    <source>
        <dbReference type="ARBA" id="ARBA00001947"/>
    </source>
</evidence>
<dbReference type="GeneID" id="5233089"/>
<accession>A5DYS7</accession>
<keyword evidence="9" id="KW-1185">Reference proteome</keyword>
<name>A5DYS7_LODEL</name>
<dbReference type="CDD" id="cd08254">
    <property type="entry name" value="hydroxyacyl_CoA_DH"/>
    <property type="match status" value="1"/>
</dbReference>
<dbReference type="EMBL" id="CH981526">
    <property type="protein sequence ID" value="EDK44335.1"/>
    <property type="molecule type" value="Genomic_DNA"/>
</dbReference>
<feature type="domain" description="Enoyl reductase (ER)" evidence="7">
    <location>
        <begin position="72"/>
        <end position="443"/>
    </location>
</feature>
<dbReference type="Proteomes" id="UP000001996">
    <property type="component" value="Unassembled WGS sequence"/>
</dbReference>
<dbReference type="STRING" id="379508.A5DYS7"/>
<dbReference type="InterPro" id="IPR011032">
    <property type="entry name" value="GroES-like_sf"/>
</dbReference>
<dbReference type="AlphaFoldDB" id="A5DYS7"/>
<dbReference type="InParanoid" id="A5DYS7"/>
<dbReference type="PANTHER" id="PTHR42940:SF8">
    <property type="entry name" value="VACUOLAR PROTEIN SORTING-ASSOCIATED PROTEIN 11"/>
    <property type="match status" value="1"/>
</dbReference>
<dbReference type="InterPro" id="IPR013154">
    <property type="entry name" value="ADH-like_N"/>
</dbReference>
<keyword evidence="4" id="KW-0862">Zinc</keyword>
<gene>
    <name evidence="8" type="ORF">LELG_02514</name>
</gene>
<dbReference type="OrthoDB" id="1879366at2759"/>
<dbReference type="Gene3D" id="3.40.50.720">
    <property type="entry name" value="NAD(P)-binding Rossmann-like Domain"/>
    <property type="match status" value="1"/>
</dbReference>
<keyword evidence="5" id="KW-0560">Oxidoreductase</keyword>
<evidence type="ECO:0000259" key="7">
    <source>
        <dbReference type="SMART" id="SM00829"/>
    </source>
</evidence>